<sequence>MLDDTAALRLQLARQVAHWRGAVTTLSDPENFAAASAWQALEHELGVAIRRHLGEAVEALRREADVLTAELRAARAGPDLERLRRRIAKFRQNYARSETAIDFFGDAVNTRTSGKLGALLRACDVLAVRSMAVVLRPLGRPVPRVLTYVDKGMGASILRSGLRFWDVGGPTVAAAIKITRHNLHRPTALLHEAGHQVAYSLDWNDELAAALREDLAADFEVGESWASWASETAADTFAFAHAGYAAVAALHDVLAGERSRLFVTRPGDPHPVGYLRVLLNCAMARRCYGAGPWDDLARAWTSANPLDAAPPGERELLERSVPWLARIAEVCLFRPMRAFGGRPLTALVDPARVRPDALRQLAREAGPALRSSEHWLDTEALRLLALSGWRAATEPGHAAQVAAEFEDWMTRLGRGVRAAA</sequence>
<reference evidence="3" key="1">
    <citation type="journal article" date="2019" name="Int. J. Syst. Evol. Microbiol.">
        <title>The Global Catalogue of Microorganisms (GCM) 10K type strain sequencing project: providing services to taxonomists for standard genome sequencing and annotation.</title>
        <authorList>
            <consortium name="The Broad Institute Genomics Platform"/>
            <consortium name="The Broad Institute Genome Sequencing Center for Infectious Disease"/>
            <person name="Wu L."/>
            <person name="Ma J."/>
        </authorList>
    </citation>
    <scope>NUCLEOTIDE SEQUENCE [LARGE SCALE GENOMIC DNA]</scope>
    <source>
        <strain evidence="3">JCM 31290</strain>
    </source>
</reference>
<name>A0ABP8GJM1_9ACTN</name>
<dbReference type="EMBL" id="BAABET010000008">
    <property type="protein sequence ID" value="GAA4325590.1"/>
    <property type="molecule type" value="Genomic_DNA"/>
</dbReference>
<accession>A0ABP8GJM1</accession>
<protein>
    <recommendedName>
        <fullName evidence="4">DUF955 domain-containing protein</fullName>
    </recommendedName>
</protein>
<dbReference type="Proteomes" id="UP001501115">
    <property type="component" value="Unassembled WGS sequence"/>
</dbReference>
<feature type="coiled-coil region" evidence="1">
    <location>
        <begin position="50"/>
        <end position="100"/>
    </location>
</feature>
<dbReference type="RefSeq" id="WP_345664148.1">
    <property type="nucleotide sequence ID" value="NZ_BAABET010000008.1"/>
</dbReference>
<keyword evidence="1" id="KW-0175">Coiled coil</keyword>
<evidence type="ECO:0008006" key="4">
    <source>
        <dbReference type="Google" id="ProtNLM"/>
    </source>
</evidence>
<organism evidence="2 3">
    <name type="scientific">Streptomyces venetus</name>
    <dbReference type="NCBI Taxonomy" id="1701086"/>
    <lineage>
        <taxon>Bacteria</taxon>
        <taxon>Bacillati</taxon>
        <taxon>Actinomycetota</taxon>
        <taxon>Actinomycetes</taxon>
        <taxon>Kitasatosporales</taxon>
        <taxon>Streptomycetaceae</taxon>
        <taxon>Streptomyces</taxon>
    </lineage>
</organism>
<evidence type="ECO:0000256" key="1">
    <source>
        <dbReference type="SAM" id="Coils"/>
    </source>
</evidence>
<gene>
    <name evidence="2" type="ORF">GCM10023086_52760</name>
</gene>
<evidence type="ECO:0000313" key="3">
    <source>
        <dbReference type="Proteomes" id="UP001501115"/>
    </source>
</evidence>
<comment type="caution">
    <text evidence="2">The sequence shown here is derived from an EMBL/GenBank/DDBJ whole genome shotgun (WGS) entry which is preliminary data.</text>
</comment>
<proteinExistence type="predicted"/>
<evidence type="ECO:0000313" key="2">
    <source>
        <dbReference type="EMBL" id="GAA4325590.1"/>
    </source>
</evidence>
<keyword evidence="3" id="KW-1185">Reference proteome</keyword>